<dbReference type="RefSeq" id="WP_394010211.1">
    <property type="nucleotide sequence ID" value="NZ_JBAFUR010000010.1"/>
</dbReference>
<gene>
    <name evidence="1" type="ORF">V5F30_23945</name>
</gene>
<dbReference type="InterPro" id="IPR023606">
    <property type="entry name" value="CoA-Trfase_III_dom_1_sf"/>
</dbReference>
<protein>
    <submittedName>
        <fullName evidence="1">CaiB/BaiF CoA-transferase family protein</fullName>
    </submittedName>
</protein>
<dbReference type="InterPro" id="IPR050509">
    <property type="entry name" value="CoA-transferase_III"/>
</dbReference>
<accession>A0ABW6ZQN3</accession>
<dbReference type="Pfam" id="PF02515">
    <property type="entry name" value="CoA_transf_3"/>
    <property type="match status" value="1"/>
</dbReference>
<dbReference type="Gene3D" id="3.30.1540.10">
    <property type="entry name" value="formyl-coa transferase, domain 3"/>
    <property type="match status" value="1"/>
</dbReference>
<dbReference type="Gene3D" id="3.40.50.10540">
    <property type="entry name" value="Crotonobetainyl-coa:carnitine coa-transferase, domain 1"/>
    <property type="match status" value="1"/>
</dbReference>
<dbReference type="InterPro" id="IPR044855">
    <property type="entry name" value="CoA-Trfase_III_dom3_sf"/>
</dbReference>
<organism evidence="1 2">
    <name type="scientific">Xanthobacter aminoxidans</name>
    <dbReference type="NCBI Taxonomy" id="186280"/>
    <lineage>
        <taxon>Bacteria</taxon>
        <taxon>Pseudomonadati</taxon>
        <taxon>Pseudomonadota</taxon>
        <taxon>Alphaproteobacteria</taxon>
        <taxon>Hyphomicrobiales</taxon>
        <taxon>Xanthobacteraceae</taxon>
        <taxon>Xanthobacter</taxon>
    </lineage>
</organism>
<keyword evidence="2" id="KW-1185">Reference proteome</keyword>
<evidence type="ECO:0000313" key="1">
    <source>
        <dbReference type="EMBL" id="MFG1255284.1"/>
    </source>
</evidence>
<dbReference type="Proteomes" id="UP001604043">
    <property type="component" value="Unassembled WGS sequence"/>
</dbReference>
<sequence length="367" mass="38823">MDAREGQDASRPEGGALPLRGLKVVDFSTLLPGPFATLMLAEAGADVVKIERPGKGDEMRGYEPRVGPDSAIFALLNRGKASVALDLKSPDGLAQAKELARGADILVEQFRPGVMARLGLSYEALSAENPRLIYCSITGYGQDGPKAHVAAHDMNYDADAGLLSLVSDSDGTPSLLPIPLADIGGGTYPAIINILMAVIERSRTGRGRHLDIAMTDNLFPFLYWALAGAVAGRWPSPNGELITGGSPRYAIYRTADGRHLAAAPLEDQFWRTFCAVLGLSENASKADVATAVAARLSGDLMAAFAGKDACVSLVASIEEAMSDPHVAARDLFRRRIASKAGTIAALPLPLVEAYRDPEETKPFPDLG</sequence>
<name>A0ABW6ZQN3_9HYPH</name>
<comment type="caution">
    <text evidence="1">The sequence shown here is derived from an EMBL/GenBank/DDBJ whole genome shotgun (WGS) entry which is preliminary data.</text>
</comment>
<dbReference type="PANTHER" id="PTHR48228:SF5">
    <property type="entry name" value="ALPHA-METHYLACYL-COA RACEMASE"/>
    <property type="match status" value="1"/>
</dbReference>
<dbReference type="EMBL" id="JBAFUR010000010">
    <property type="protein sequence ID" value="MFG1255284.1"/>
    <property type="molecule type" value="Genomic_DNA"/>
</dbReference>
<proteinExistence type="predicted"/>
<dbReference type="InterPro" id="IPR003673">
    <property type="entry name" value="CoA-Trfase_fam_III"/>
</dbReference>
<reference evidence="1 2" key="1">
    <citation type="submission" date="2024-02" db="EMBL/GenBank/DDBJ databases">
        <title>Expansion and revision of Xanthobacter and proposal of Roseixanthobacter gen. nov.</title>
        <authorList>
            <person name="Soltysiak M.P.M."/>
            <person name="Jalihal A."/>
            <person name="Ory A."/>
            <person name="Chrisophersen C."/>
            <person name="Lee A.D."/>
            <person name="Boulton J."/>
            <person name="Springer M."/>
        </authorList>
    </citation>
    <scope>NUCLEOTIDE SEQUENCE [LARGE SCALE GENOMIC DNA]</scope>
    <source>
        <strain evidence="1 2">CB5</strain>
    </source>
</reference>
<dbReference type="PANTHER" id="PTHR48228">
    <property type="entry name" value="SUCCINYL-COA--D-CITRAMALATE COA-TRANSFERASE"/>
    <property type="match status" value="1"/>
</dbReference>
<dbReference type="SUPFAM" id="SSF89796">
    <property type="entry name" value="CoA-transferase family III (CaiB/BaiF)"/>
    <property type="match status" value="1"/>
</dbReference>
<evidence type="ECO:0000313" key="2">
    <source>
        <dbReference type="Proteomes" id="UP001604043"/>
    </source>
</evidence>